<dbReference type="InterPro" id="IPR032466">
    <property type="entry name" value="Metal_Hydrolase"/>
</dbReference>
<evidence type="ECO:0000313" key="3">
    <source>
        <dbReference type="Proteomes" id="UP000095453"/>
    </source>
</evidence>
<name>A0A173UPA6_9FIRM</name>
<dbReference type="Gene3D" id="2.30.40.10">
    <property type="entry name" value="Urease, subunit C, domain 1"/>
    <property type="match status" value="1"/>
</dbReference>
<accession>A0A173UPA6</accession>
<dbReference type="PANTHER" id="PTHR22642:SF2">
    <property type="entry name" value="PROTEIN LONG AFTER FAR-RED 3"/>
    <property type="match status" value="1"/>
</dbReference>
<dbReference type="Pfam" id="PF07969">
    <property type="entry name" value="Amidohydro_3"/>
    <property type="match status" value="1"/>
</dbReference>
<dbReference type="Gene3D" id="3.10.310.70">
    <property type="match status" value="1"/>
</dbReference>
<keyword evidence="2" id="KW-0378">Hydrolase</keyword>
<evidence type="ECO:0000259" key="1">
    <source>
        <dbReference type="Pfam" id="PF07969"/>
    </source>
</evidence>
<sequence length="516" mass="59487">MSKKYDELLHTLCIYDSVEKVPYEGCIFLKDGKIANVEKGSIKKEYLEKADTVTECGDKTVCAGFGDTHTFFTGYVIEHLGVDFSDCHSIEQLEKKITAQKDIVHVMFGNHLEKKFVKNEAAEKMLERVMPDKAVVLFTEGHATCLMNKKAKEEFRFDEDHCYSEAIYKIMPLYLNDRFFIEKELISYMKLLNSRGITSVKEMGFDDFYGFTDVLEEMELNHELTLRIAFMSQPVGAEPNIKYAKDMEQKFKGDYVRFSGFNQMTDGLILKKEGHLLEPYEGTTITCKKEIDYEKLEKQVLEADENGIRYTLHSEGDGAFHEILNIYEKCRKKNGKLENRHGITDLELTDPEDEKRMAALGVFGEIYAQVYALDTYEGYVNAYEKVIGERQKRYLNYRSLIKNGVRLCGATDLPLLIPSIPESIYYGCANYGSDHNKRINPENGLTVQEMLDAWTINSQYAMEREKEFGSIEMGKKADLVIFDRNIFKTPMEEMLLVQVEKTMVNGKIVYTKEEDL</sequence>
<dbReference type="Proteomes" id="UP000095453">
    <property type="component" value="Unassembled WGS sequence"/>
</dbReference>
<proteinExistence type="predicted"/>
<dbReference type="SUPFAM" id="SSF51556">
    <property type="entry name" value="Metallo-dependent hydrolases"/>
    <property type="match status" value="1"/>
</dbReference>
<dbReference type="InterPro" id="IPR013108">
    <property type="entry name" value="Amidohydro_3"/>
</dbReference>
<dbReference type="Gene3D" id="3.20.20.140">
    <property type="entry name" value="Metal-dependent hydrolases"/>
    <property type="match status" value="1"/>
</dbReference>
<dbReference type="SUPFAM" id="SSF51338">
    <property type="entry name" value="Composite domain of metallo-dependent hydrolases"/>
    <property type="match status" value="1"/>
</dbReference>
<dbReference type="InterPro" id="IPR011059">
    <property type="entry name" value="Metal-dep_hydrolase_composite"/>
</dbReference>
<evidence type="ECO:0000313" key="2">
    <source>
        <dbReference type="EMBL" id="CUN15408.1"/>
    </source>
</evidence>
<gene>
    <name evidence="2" type="primary">nfdA</name>
    <name evidence="2" type="ORF">ERS852444_02130</name>
</gene>
<organism evidence="2 3">
    <name type="scientific">Roseburia inulinivorans</name>
    <dbReference type="NCBI Taxonomy" id="360807"/>
    <lineage>
        <taxon>Bacteria</taxon>
        <taxon>Bacillati</taxon>
        <taxon>Bacillota</taxon>
        <taxon>Clostridia</taxon>
        <taxon>Lachnospirales</taxon>
        <taxon>Lachnospiraceae</taxon>
        <taxon>Roseburia</taxon>
    </lineage>
</organism>
<feature type="domain" description="Amidohydrolase 3" evidence="1">
    <location>
        <begin position="56"/>
        <end position="510"/>
    </location>
</feature>
<dbReference type="GO" id="GO:0016810">
    <property type="term" value="F:hydrolase activity, acting on carbon-nitrogen (but not peptide) bonds"/>
    <property type="evidence" value="ECO:0007669"/>
    <property type="project" value="InterPro"/>
</dbReference>
<dbReference type="EC" id="3.5.1.91" evidence="2"/>
<dbReference type="RefSeq" id="WP_055169762.1">
    <property type="nucleotide sequence ID" value="NZ_CYXX01000015.1"/>
</dbReference>
<reference evidence="2 3" key="1">
    <citation type="submission" date="2015-09" db="EMBL/GenBank/DDBJ databases">
        <authorList>
            <consortium name="Pathogen Informatics"/>
        </authorList>
    </citation>
    <scope>NUCLEOTIDE SEQUENCE [LARGE SCALE GENOMIC DNA]</scope>
    <source>
        <strain evidence="2 3">2789STDY5608887</strain>
    </source>
</reference>
<dbReference type="PANTHER" id="PTHR22642">
    <property type="entry name" value="IMIDAZOLONEPROPIONASE"/>
    <property type="match status" value="1"/>
</dbReference>
<dbReference type="AlphaFoldDB" id="A0A173UPA6"/>
<protein>
    <submittedName>
        <fullName evidence="2">N-substituted formamide deformylase</fullName>
        <ecNumber evidence="2">3.5.1.91</ecNumber>
    </submittedName>
</protein>
<dbReference type="EMBL" id="CYXX01000015">
    <property type="protein sequence ID" value="CUN15408.1"/>
    <property type="molecule type" value="Genomic_DNA"/>
</dbReference>